<keyword evidence="1" id="KW-0812">Transmembrane</keyword>
<gene>
    <name evidence="2" type="ORF">BXY80_0400</name>
</gene>
<evidence type="ECO:0000313" key="3">
    <source>
        <dbReference type="Proteomes" id="UP000284892"/>
    </source>
</evidence>
<dbReference type="OrthoDB" id="1435846at2"/>
<evidence type="ECO:0000256" key="1">
    <source>
        <dbReference type="SAM" id="Phobius"/>
    </source>
</evidence>
<reference evidence="2 3" key="1">
    <citation type="submission" date="2018-09" db="EMBL/GenBank/DDBJ databases">
        <title>Genomic Encyclopedia of Archaeal and Bacterial Type Strains, Phase II (KMG-II): from individual species to whole genera.</title>
        <authorList>
            <person name="Goeker M."/>
        </authorList>
    </citation>
    <scope>NUCLEOTIDE SEQUENCE [LARGE SCALE GENOMIC DNA]</scope>
    <source>
        <strain evidence="2 3">DSM 26283</strain>
    </source>
</reference>
<feature type="transmembrane region" description="Helical" evidence="1">
    <location>
        <begin position="43"/>
        <end position="67"/>
    </location>
</feature>
<keyword evidence="1" id="KW-1133">Transmembrane helix</keyword>
<proteinExistence type="predicted"/>
<accession>A0A420DVR4</accession>
<sequence>MAHQAIKLYSLLMYFLAIIAFFFLGLVYAGITEAGKGQMLAGGAIVFGYAVIGAFIGLCLSLIIAFIAKRSTIIKLNVVLTLIIVASFSYFTISYQKRQREKLENDSHIKKQPTKSKLITPVNEAQENKAMAMLKTKKVKKQTQPIMGLGMFTPNFYKNKALYFYSNLTPSKSVHEHIPTDSITFKQLEYGGFDIATAPSWLVPDHLKLDYDRLHFKAKSISHDFIEIVVNTTNNQTTFVDRYAGKLQYWPEFLLGIHSVEFPEPSKHKIYVKPLDYAETIKTPYSFMLPIKIQNQWMYVELQGDDYKAVAKGWIRWCKDGKLLITYNLLS</sequence>
<dbReference type="Proteomes" id="UP000284892">
    <property type="component" value="Unassembled WGS sequence"/>
</dbReference>
<comment type="caution">
    <text evidence="2">The sequence shown here is derived from an EMBL/GenBank/DDBJ whole genome shotgun (WGS) entry which is preliminary data.</text>
</comment>
<keyword evidence="1" id="KW-0472">Membrane</keyword>
<dbReference type="RefSeq" id="WP_120199539.1">
    <property type="nucleotide sequence ID" value="NZ_RAQJ01000001.1"/>
</dbReference>
<protein>
    <submittedName>
        <fullName evidence="2">Uncharacterized protein</fullName>
    </submittedName>
</protein>
<evidence type="ECO:0000313" key="2">
    <source>
        <dbReference type="EMBL" id="RKE98318.1"/>
    </source>
</evidence>
<feature type="transmembrane region" description="Helical" evidence="1">
    <location>
        <begin position="12"/>
        <end position="31"/>
    </location>
</feature>
<feature type="transmembrane region" description="Helical" evidence="1">
    <location>
        <begin position="73"/>
        <end position="93"/>
    </location>
</feature>
<name>A0A420DVR4_9FLAO</name>
<dbReference type="EMBL" id="RAQJ01000001">
    <property type="protein sequence ID" value="RKE98318.1"/>
    <property type="molecule type" value="Genomic_DNA"/>
</dbReference>
<keyword evidence="3" id="KW-1185">Reference proteome</keyword>
<dbReference type="AlphaFoldDB" id="A0A420DVR4"/>
<organism evidence="2 3">
    <name type="scientific">Ichthyenterobacterium magnum</name>
    <dbReference type="NCBI Taxonomy" id="1230530"/>
    <lineage>
        <taxon>Bacteria</taxon>
        <taxon>Pseudomonadati</taxon>
        <taxon>Bacteroidota</taxon>
        <taxon>Flavobacteriia</taxon>
        <taxon>Flavobacteriales</taxon>
        <taxon>Flavobacteriaceae</taxon>
        <taxon>Ichthyenterobacterium</taxon>
    </lineage>
</organism>